<proteinExistence type="predicted"/>
<keyword evidence="1" id="KW-0472">Membrane</keyword>
<dbReference type="AlphaFoldDB" id="A0A2P2GXD2"/>
<name>A0A2P2GXD2_STREW</name>
<sequence length="179" mass="18882">MREYDVADAARCASAPTTASAGARRRGPGWILAGLGPSVAAVVGTGALVVVRDEPTALVLTALLGVVVVLLNLASAATTERGFQMWVLPRRGVTVTAERTSPYGKSGVYRYTDPSGTSHTYSRQAYASRIRISHHPDDPRLAVGVYPVVVRVLAALGSLALWAATAGLVYLMFRMGNTI</sequence>
<feature type="transmembrane region" description="Helical" evidence="1">
    <location>
        <begin position="30"/>
        <end position="51"/>
    </location>
</feature>
<feature type="transmembrane region" description="Helical" evidence="1">
    <location>
        <begin position="58"/>
        <end position="77"/>
    </location>
</feature>
<evidence type="ECO:0000313" key="3">
    <source>
        <dbReference type="Proteomes" id="UP000265325"/>
    </source>
</evidence>
<organism evidence="2 3">
    <name type="scientific">Streptomyces showdoensis</name>
    <dbReference type="NCBI Taxonomy" id="68268"/>
    <lineage>
        <taxon>Bacteria</taxon>
        <taxon>Bacillati</taxon>
        <taxon>Actinomycetota</taxon>
        <taxon>Actinomycetes</taxon>
        <taxon>Kitasatosporales</taxon>
        <taxon>Streptomycetaceae</taxon>
        <taxon>Streptomyces</taxon>
    </lineage>
</organism>
<dbReference type="OrthoDB" id="4334720at2"/>
<keyword evidence="1" id="KW-1133">Transmembrane helix</keyword>
<evidence type="ECO:0000313" key="2">
    <source>
        <dbReference type="EMBL" id="KKZ75579.1"/>
    </source>
</evidence>
<feature type="transmembrane region" description="Helical" evidence="1">
    <location>
        <begin position="148"/>
        <end position="173"/>
    </location>
</feature>
<keyword evidence="1" id="KW-0812">Transmembrane</keyword>
<evidence type="ECO:0008006" key="4">
    <source>
        <dbReference type="Google" id="ProtNLM"/>
    </source>
</evidence>
<keyword evidence="3" id="KW-1185">Reference proteome</keyword>
<dbReference type="RefSeq" id="WP_046905669.1">
    <property type="nucleotide sequence ID" value="NZ_BAAAXG010000026.1"/>
</dbReference>
<comment type="caution">
    <text evidence="2">The sequence shown here is derived from an EMBL/GenBank/DDBJ whole genome shotgun (WGS) entry which is preliminary data.</text>
</comment>
<dbReference type="Proteomes" id="UP000265325">
    <property type="component" value="Unassembled WGS sequence"/>
</dbReference>
<dbReference type="EMBL" id="LAQS01000002">
    <property type="protein sequence ID" value="KKZ75579.1"/>
    <property type="molecule type" value="Genomic_DNA"/>
</dbReference>
<accession>A0A2P2GXD2</accession>
<gene>
    <name evidence="2" type="ORF">VO63_01785</name>
</gene>
<evidence type="ECO:0000256" key="1">
    <source>
        <dbReference type="SAM" id="Phobius"/>
    </source>
</evidence>
<protein>
    <recommendedName>
        <fullName evidence="4">DUF3592 domain-containing protein</fullName>
    </recommendedName>
</protein>
<reference evidence="2 3" key="1">
    <citation type="submission" date="2015-05" db="EMBL/GenBank/DDBJ databases">
        <title>Draft Genome assembly of Streptomyces showdoensis.</title>
        <authorList>
            <person name="Thapa K.K."/>
            <person name="Metsa-Ketela M."/>
        </authorList>
    </citation>
    <scope>NUCLEOTIDE SEQUENCE [LARGE SCALE GENOMIC DNA]</scope>
    <source>
        <strain evidence="2 3">ATCC 15227</strain>
    </source>
</reference>